<dbReference type="PROSITE" id="PS50949">
    <property type="entry name" value="HTH_GNTR"/>
    <property type="match status" value="1"/>
</dbReference>
<accession>A0A1H7R0Z2</accession>
<dbReference type="InterPro" id="IPR036390">
    <property type="entry name" value="WH_DNA-bd_sf"/>
</dbReference>
<dbReference type="PANTHER" id="PTHR44846">
    <property type="entry name" value="MANNOSYL-D-GLYCERATE TRANSPORT/METABOLISM SYSTEM REPRESSOR MNGR-RELATED"/>
    <property type="match status" value="1"/>
</dbReference>
<dbReference type="Gene3D" id="1.10.10.10">
    <property type="entry name" value="Winged helix-like DNA-binding domain superfamily/Winged helix DNA-binding domain"/>
    <property type="match status" value="1"/>
</dbReference>
<proteinExistence type="predicted"/>
<dbReference type="GO" id="GO:0045892">
    <property type="term" value="P:negative regulation of DNA-templated transcription"/>
    <property type="evidence" value="ECO:0007669"/>
    <property type="project" value="TreeGrafter"/>
</dbReference>
<evidence type="ECO:0000256" key="1">
    <source>
        <dbReference type="ARBA" id="ARBA00023015"/>
    </source>
</evidence>
<evidence type="ECO:0000256" key="2">
    <source>
        <dbReference type="ARBA" id="ARBA00023125"/>
    </source>
</evidence>
<dbReference type="STRING" id="235985.SAMN05414137_109314"/>
<dbReference type="SUPFAM" id="SSF46785">
    <property type="entry name" value="Winged helix' DNA-binding domain"/>
    <property type="match status" value="1"/>
</dbReference>
<dbReference type="Proteomes" id="UP000183015">
    <property type="component" value="Unassembled WGS sequence"/>
</dbReference>
<dbReference type="InterPro" id="IPR055247">
    <property type="entry name" value="InsJ-like_HTH"/>
</dbReference>
<dbReference type="EMBL" id="FOAZ01000009">
    <property type="protein sequence ID" value="SEL53759.1"/>
    <property type="molecule type" value="Genomic_DNA"/>
</dbReference>
<feature type="region of interest" description="Disordered" evidence="4">
    <location>
        <begin position="324"/>
        <end position="364"/>
    </location>
</feature>
<keyword evidence="2" id="KW-0238">DNA-binding</keyword>
<evidence type="ECO:0000256" key="3">
    <source>
        <dbReference type="ARBA" id="ARBA00023163"/>
    </source>
</evidence>
<dbReference type="RefSeq" id="WP_052438566.1">
    <property type="nucleotide sequence ID" value="NZ_BBPN01000009.1"/>
</dbReference>
<dbReference type="PANTHER" id="PTHR44846:SF17">
    <property type="entry name" value="GNTR-FAMILY TRANSCRIPTIONAL REGULATOR"/>
    <property type="match status" value="1"/>
</dbReference>
<dbReference type="InterPro" id="IPR010921">
    <property type="entry name" value="Trp_repressor/repl_initiator"/>
</dbReference>
<dbReference type="SMART" id="SM00345">
    <property type="entry name" value="HTH_GNTR"/>
    <property type="match status" value="1"/>
</dbReference>
<dbReference type="eggNOG" id="COG2188">
    <property type="taxonomic scope" value="Bacteria"/>
</dbReference>
<protein>
    <submittedName>
        <fullName evidence="6">Winged helix-turn helix</fullName>
    </submittedName>
</protein>
<dbReference type="InterPro" id="IPR050679">
    <property type="entry name" value="Bact_HTH_transcr_reg"/>
</dbReference>
<evidence type="ECO:0000256" key="4">
    <source>
        <dbReference type="SAM" id="MobiDB-lite"/>
    </source>
</evidence>
<dbReference type="PRINTS" id="PR00035">
    <property type="entry name" value="HTHGNTR"/>
</dbReference>
<name>A0A1H7R0Z2_STRJI</name>
<dbReference type="GO" id="GO:0043565">
    <property type="term" value="F:sequence-specific DNA binding"/>
    <property type="evidence" value="ECO:0007669"/>
    <property type="project" value="InterPro"/>
</dbReference>
<keyword evidence="7" id="KW-1185">Reference proteome</keyword>
<keyword evidence="1" id="KW-0805">Transcription regulation</keyword>
<gene>
    <name evidence="6" type="ORF">SAMN05414137_109314</name>
</gene>
<dbReference type="CDD" id="cd07377">
    <property type="entry name" value="WHTH_GntR"/>
    <property type="match status" value="1"/>
</dbReference>
<sequence length="364" mass="39003">MPASKRSTSDRHKYARIADQIGEAIGRGEFPPGHNIPSERDLAERFGANRQTIRAAVLRLRAEGRLASDSLGTHVLPPPAGTGEEQDEFPGLLVPARGPVRARGRLSELQGRAREVELPAEHESVVFEHDVESPEAVRLQRSVSTFHPLLVDRTPALAGALVRLRTRADGASGPATELDLRDLHRGLRTAFPALRRTDRVHVQAADPAATGSVRVERVLQSPGGPVLLRTVFHLDGSTVLLPSAPLAPGAPGGEQEPLVLTPAERAWLEAWTLPGATSRALAIRARIVLACDRSTIRDAAEALRLNPDLVRAWLARFRAGGPQALRQRVKSARGPGDGHGDEQRPRPGPGATRRAALPLGAPAA</sequence>
<organism evidence="6 7">
    <name type="scientific">Streptacidiphilus jiangxiensis</name>
    <dbReference type="NCBI Taxonomy" id="235985"/>
    <lineage>
        <taxon>Bacteria</taxon>
        <taxon>Bacillati</taxon>
        <taxon>Actinomycetota</taxon>
        <taxon>Actinomycetes</taxon>
        <taxon>Kitasatosporales</taxon>
        <taxon>Streptomycetaceae</taxon>
        <taxon>Streptacidiphilus</taxon>
    </lineage>
</organism>
<evidence type="ECO:0000259" key="5">
    <source>
        <dbReference type="PROSITE" id="PS50949"/>
    </source>
</evidence>
<dbReference type="Pfam" id="PF13518">
    <property type="entry name" value="HTH_28"/>
    <property type="match status" value="1"/>
</dbReference>
<feature type="compositionally biased region" description="Basic and acidic residues" evidence="4">
    <location>
        <begin position="336"/>
        <end position="345"/>
    </location>
</feature>
<dbReference type="InterPro" id="IPR036388">
    <property type="entry name" value="WH-like_DNA-bd_sf"/>
</dbReference>
<evidence type="ECO:0000313" key="7">
    <source>
        <dbReference type="Proteomes" id="UP000183015"/>
    </source>
</evidence>
<dbReference type="SUPFAM" id="SSF48295">
    <property type="entry name" value="TrpR-like"/>
    <property type="match status" value="1"/>
</dbReference>
<reference evidence="7" key="1">
    <citation type="submission" date="2016-10" db="EMBL/GenBank/DDBJ databases">
        <authorList>
            <person name="Varghese N."/>
        </authorList>
    </citation>
    <scope>NUCLEOTIDE SEQUENCE [LARGE SCALE GENOMIC DNA]</scope>
    <source>
        <strain evidence="7">DSM 45096 / BCRC 16803 / CGMCC 4.1857 / CIP 109030 / JCM 12277 / KCTC 19219 / NBRC 100920 / 33214</strain>
    </source>
</reference>
<feature type="compositionally biased region" description="Low complexity" evidence="4">
    <location>
        <begin position="349"/>
        <end position="364"/>
    </location>
</feature>
<feature type="domain" description="HTH gntR-type" evidence="5">
    <location>
        <begin position="11"/>
        <end position="78"/>
    </location>
</feature>
<dbReference type="Pfam" id="PF00392">
    <property type="entry name" value="GntR"/>
    <property type="match status" value="1"/>
</dbReference>
<dbReference type="AlphaFoldDB" id="A0A1H7R0Z2"/>
<dbReference type="InterPro" id="IPR000524">
    <property type="entry name" value="Tscrpt_reg_HTH_GntR"/>
</dbReference>
<dbReference type="GO" id="GO:0003700">
    <property type="term" value="F:DNA-binding transcription factor activity"/>
    <property type="evidence" value="ECO:0007669"/>
    <property type="project" value="InterPro"/>
</dbReference>
<evidence type="ECO:0000313" key="6">
    <source>
        <dbReference type="EMBL" id="SEL53759.1"/>
    </source>
</evidence>
<keyword evidence="3" id="KW-0804">Transcription</keyword>
<feature type="region of interest" description="Disordered" evidence="4">
    <location>
        <begin position="71"/>
        <end position="91"/>
    </location>
</feature>